<evidence type="ECO:0000313" key="2">
    <source>
        <dbReference type="Proteomes" id="UP001202328"/>
    </source>
</evidence>
<dbReference type="AlphaFoldDB" id="A0AAD4THS6"/>
<proteinExistence type="predicted"/>
<dbReference type="EMBL" id="JAJJMB010001367">
    <property type="protein sequence ID" value="KAI3957215.1"/>
    <property type="molecule type" value="Genomic_DNA"/>
</dbReference>
<accession>A0AAD4THS6</accession>
<keyword evidence="2" id="KW-1185">Reference proteome</keyword>
<protein>
    <submittedName>
        <fullName evidence="1">Uncharacterized protein</fullName>
    </submittedName>
</protein>
<sequence>MSKEFSMCSRFFTMSCIARLYSRCKTYGGDKRAKTFEVRKTFVKRNFWAQYFVEDLMAEEHHGTLESLCHPFNAKKYYSLLIWRIDNMTITDESAGMKAFTDIRGNVL</sequence>
<dbReference type="Proteomes" id="UP001202328">
    <property type="component" value="Unassembled WGS sequence"/>
</dbReference>
<reference evidence="1" key="1">
    <citation type="submission" date="2022-04" db="EMBL/GenBank/DDBJ databases">
        <title>A functionally conserved STORR gene fusion in Papaver species that diverged 16.8 million years ago.</title>
        <authorList>
            <person name="Catania T."/>
        </authorList>
    </citation>
    <scope>NUCLEOTIDE SEQUENCE</scope>
    <source>
        <strain evidence="1">S-188037</strain>
    </source>
</reference>
<evidence type="ECO:0000313" key="1">
    <source>
        <dbReference type="EMBL" id="KAI3957215.1"/>
    </source>
</evidence>
<name>A0AAD4THS6_9MAGN</name>
<organism evidence="1 2">
    <name type="scientific">Papaver atlanticum</name>
    <dbReference type="NCBI Taxonomy" id="357466"/>
    <lineage>
        <taxon>Eukaryota</taxon>
        <taxon>Viridiplantae</taxon>
        <taxon>Streptophyta</taxon>
        <taxon>Embryophyta</taxon>
        <taxon>Tracheophyta</taxon>
        <taxon>Spermatophyta</taxon>
        <taxon>Magnoliopsida</taxon>
        <taxon>Ranunculales</taxon>
        <taxon>Papaveraceae</taxon>
        <taxon>Papaveroideae</taxon>
        <taxon>Papaver</taxon>
    </lineage>
</organism>
<gene>
    <name evidence="1" type="ORF">MKW98_012090</name>
</gene>
<comment type="caution">
    <text evidence="1">The sequence shown here is derived from an EMBL/GenBank/DDBJ whole genome shotgun (WGS) entry which is preliminary data.</text>
</comment>